<reference evidence="1" key="1">
    <citation type="journal article" date="2022" name="bioRxiv">
        <title>Sequencing and chromosome-scale assembly of the giantPleurodeles waltlgenome.</title>
        <authorList>
            <person name="Brown T."/>
            <person name="Elewa A."/>
            <person name="Iarovenko S."/>
            <person name="Subramanian E."/>
            <person name="Araus A.J."/>
            <person name="Petzold A."/>
            <person name="Susuki M."/>
            <person name="Suzuki K.-i.T."/>
            <person name="Hayashi T."/>
            <person name="Toyoda A."/>
            <person name="Oliveira C."/>
            <person name="Osipova E."/>
            <person name="Leigh N.D."/>
            <person name="Simon A."/>
            <person name="Yun M.H."/>
        </authorList>
    </citation>
    <scope>NUCLEOTIDE SEQUENCE</scope>
    <source>
        <strain evidence="1">20211129_DDA</strain>
        <tissue evidence="1">Liver</tissue>
    </source>
</reference>
<dbReference type="AlphaFoldDB" id="A0AAV7PMW4"/>
<proteinExistence type="predicted"/>
<accession>A0AAV7PMW4</accession>
<dbReference type="EMBL" id="JANPWB010000011">
    <property type="protein sequence ID" value="KAJ1128410.1"/>
    <property type="molecule type" value="Genomic_DNA"/>
</dbReference>
<gene>
    <name evidence="1" type="ORF">NDU88_006789</name>
</gene>
<evidence type="ECO:0000313" key="1">
    <source>
        <dbReference type="EMBL" id="KAJ1128410.1"/>
    </source>
</evidence>
<keyword evidence="2" id="KW-1185">Reference proteome</keyword>
<evidence type="ECO:0000313" key="2">
    <source>
        <dbReference type="Proteomes" id="UP001066276"/>
    </source>
</evidence>
<protein>
    <submittedName>
        <fullName evidence="1">Uncharacterized protein</fullName>
    </submittedName>
</protein>
<comment type="caution">
    <text evidence="1">The sequence shown here is derived from an EMBL/GenBank/DDBJ whole genome shotgun (WGS) entry which is preliminary data.</text>
</comment>
<organism evidence="1 2">
    <name type="scientific">Pleurodeles waltl</name>
    <name type="common">Iberian ribbed newt</name>
    <dbReference type="NCBI Taxonomy" id="8319"/>
    <lineage>
        <taxon>Eukaryota</taxon>
        <taxon>Metazoa</taxon>
        <taxon>Chordata</taxon>
        <taxon>Craniata</taxon>
        <taxon>Vertebrata</taxon>
        <taxon>Euteleostomi</taxon>
        <taxon>Amphibia</taxon>
        <taxon>Batrachia</taxon>
        <taxon>Caudata</taxon>
        <taxon>Salamandroidea</taxon>
        <taxon>Salamandridae</taxon>
        <taxon>Pleurodelinae</taxon>
        <taxon>Pleurodeles</taxon>
    </lineage>
</organism>
<dbReference type="Proteomes" id="UP001066276">
    <property type="component" value="Chromosome 7"/>
</dbReference>
<name>A0AAV7PMW4_PLEWA</name>
<sequence length="70" mass="7551">MFPAAPRGRDSVSLSEPLDRARASLFSPVSGQEVLAFPRREGDVQGRRIPGGFKADDGGVRITMKVRPPS</sequence>